<sequence length="61" mass="7342">MEVYNAESIDKERINQIVEIITERVIETEIIDKQELKVQLKEIIFKYITIIQDSFITKTRK</sequence>
<organism evidence="1 2">
    <name type="scientific">Halanaerobacter jeridensis</name>
    <dbReference type="NCBI Taxonomy" id="706427"/>
    <lineage>
        <taxon>Bacteria</taxon>
        <taxon>Bacillati</taxon>
        <taxon>Bacillota</taxon>
        <taxon>Clostridia</taxon>
        <taxon>Halanaerobiales</taxon>
        <taxon>Halobacteroidaceae</taxon>
        <taxon>Halanaerobacter</taxon>
    </lineage>
</organism>
<dbReference type="Proteomes" id="UP000774000">
    <property type="component" value="Unassembled WGS sequence"/>
</dbReference>
<comment type="caution">
    <text evidence="1">The sequence shown here is derived from an EMBL/GenBank/DDBJ whole genome shotgun (WGS) entry which is preliminary data.</text>
</comment>
<gene>
    <name evidence="1" type="ORF">JOC47_000521</name>
</gene>
<protein>
    <submittedName>
        <fullName evidence="1">Uncharacterized protein</fullName>
    </submittedName>
</protein>
<proteinExistence type="predicted"/>
<accession>A0A939BR72</accession>
<dbReference type="AlphaFoldDB" id="A0A939BR72"/>
<keyword evidence="2" id="KW-1185">Reference proteome</keyword>
<evidence type="ECO:0000313" key="1">
    <source>
        <dbReference type="EMBL" id="MBM7555696.1"/>
    </source>
</evidence>
<reference evidence="1" key="1">
    <citation type="submission" date="2021-01" db="EMBL/GenBank/DDBJ databases">
        <title>Genomic Encyclopedia of Type Strains, Phase IV (KMG-IV): sequencing the most valuable type-strain genomes for metagenomic binning, comparative biology and taxonomic classification.</title>
        <authorList>
            <person name="Goeker M."/>
        </authorList>
    </citation>
    <scope>NUCLEOTIDE SEQUENCE</scope>
    <source>
        <strain evidence="1">DSM 23230</strain>
    </source>
</reference>
<dbReference type="RefSeq" id="WP_204700419.1">
    <property type="nucleotide sequence ID" value="NZ_JAFBDQ010000002.1"/>
</dbReference>
<name>A0A939BR72_9FIRM</name>
<dbReference type="EMBL" id="JAFBDQ010000002">
    <property type="protein sequence ID" value="MBM7555696.1"/>
    <property type="molecule type" value="Genomic_DNA"/>
</dbReference>
<evidence type="ECO:0000313" key="2">
    <source>
        <dbReference type="Proteomes" id="UP000774000"/>
    </source>
</evidence>